<evidence type="ECO:0000313" key="3">
    <source>
        <dbReference type="Proteomes" id="UP000094379"/>
    </source>
</evidence>
<name>A0A1E3GRE5_9GAMM</name>
<dbReference type="Pfam" id="PF13181">
    <property type="entry name" value="TPR_8"/>
    <property type="match status" value="1"/>
</dbReference>
<dbReference type="SMART" id="SM00028">
    <property type="entry name" value="TPR"/>
    <property type="match status" value="5"/>
</dbReference>
<feature type="repeat" description="TPR" evidence="1">
    <location>
        <begin position="73"/>
        <end position="106"/>
    </location>
</feature>
<dbReference type="AlphaFoldDB" id="A0A1E3GRE5"/>
<reference evidence="2 3" key="1">
    <citation type="submission" date="2016-07" db="EMBL/GenBank/DDBJ databases">
        <title>Draft Genome Sequence of Methylophaga muralis Bur 1.</title>
        <authorList>
            <person name="Vasilenko O.V."/>
            <person name="Doronina N.V."/>
            <person name="Shmareva M.N."/>
            <person name="Tarlachkov S.V."/>
            <person name="Mustakhimov I."/>
            <person name="Trotsenko Y.A."/>
        </authorList>
    </citation>
    <scope>NUCLEOTIDE SEQUENCE [LARGE SCALE GENOMIC DNA]</scope>
    <source>
        <strain evidence="2 3">Bur 1</strain>
    </source>
</reference>
<dbReference type="Gene3D" id="1.25.40.10">
    <property type="entry name" value="Tetratricopeptide repeat domain"/>
    <property type="match status" value="3"/>
</dbReference>
<keyword evidence="1" id="KW-0802">TPR repeat</keyword>
<dbReference type="RefSeq" id="WP_245652111.1">
    <property type="nucleotide sequence ID" value="NZ_MCRI01000016.1"/>
</dbReference>
<proteinExistence type="predicted"/>
<dbReference type="PATRIC" id="fig|291169.3.peg.1686"/>
<comment type="caution">
    <text evidence="2">The sequence shown here is derived from an EMBL/GenBank/DDBJ whole genome shotgun (WGS) entry which is preliminary data.</text>
</comment>
<organism evidence="2 3">
    <name type="scientific">Methylophaga muralis</name>
    <dbReference type="NCBI Taxonomy" id="291169"/>
    <lineage>
        <taxon>Bacteria</taxon>
        <taxon>Pseudomonadati</taxon>
        <taxon>Pseudomonadota</taxon>
        <taxon>Gammaproteobacteria</taxon>
        <taxon>Thiotrichales</taxon>
        <taxon>Piscirickettsiaceae</taxon>
        <taxon>Methylophaga</taxon>
    </lineage>
</organism>
<dbReference type="PROSITE" id="PS50005">
    <property type="entry name" value="TPR"/>
    <property type="match status" value="2"/>
</dbReference>
<evidence type="ECO:0000256" key="1">
    <source>
        <dbReference type="PROSITE-ProRule" id="PRU00339"/>
    </source>
</evidence>
<dbReference type="STRING" id="291169.A9E74_01676"/>
<dbReference type="PANTHER" id="PTHR12558">
    <property type="entry name" value="CELL DIVISION CYCLE 16,23,27"/>
    <property type="match status" value="1"/>
</dbReference>
<dbReference type="PANTHER" id="PTHR12558:SF13">
    <property type="entry name" value="CELL DIVISION CYCLE PROTEIN 27 HOMOLOG"/>
    <property type="match status" value="1"/>
</dbReference>
<keyword evidence="3" id="KW-1185">Reference proteome</keyword>
<sequence length="407" mass="46805">MMKTLNQKVVLLTLLSSLVWPFSVLANEYLLSEKTYNSLNAAQEKMEQQQYRQAEADLKKLVGETAAGSYERAVVLQTLGYLYSETEQYKLAADQFEQALALNALPEDVTHNLRYNLAQLLIGDDRYQKGIDLLNEWLKNEPQANSNAYVLLATAYYQINQFSRAVEAIRTAIQRDRAPKESWYRLQLAAHMEMQQYNQSIDVLEILIERFPVNKTYWDQLAALYAQQDKRLTSLAVQMLAKRLNMGDNDTVIRLANMYRFLNIPYKSAQLLQKSMDDGVIERNFKNLESLADSWLAARENENATQVLARMQSMDTSGETDLKLARVFISMENWPAAAGPLQQSLEKLPEDKRGQAWMLSGMVNYHLGNMEQSEQHLNRALAFAEVRNQASQWLRHLQNTRSDKEDA</sequence>
<gene>
    <name evidence="2" type="ORF">A9E74_01676</name>
</gene>
<feature type="repeat" description="TPR" evidence="1">
    <location>
        <begin position="146"/>
        <end position="179"/>
    </location>
</feature>
<dbReference type="SUPFAM" id="SSF48452">
    <property type="entry name" value="TPR-like"/>
    <property type="match status" value="1"/>
</dbReference>
<evidence type="ECO:0000313" key="2">
    <source>
        <dbReference type="EMBL" id="ODN66613.1"/>
    </source>
</evidence>
<dbReference type="InterPro" id="IPR011990">
    <property type="entry name" value="TPR-like_helical_dom_sf"/>
</dbReference>
<dbReference type="Proteomes" id="UP000094379">
    <property type="component" value="Unassembled WGS sequence"/>
</dbReference>
<dbReference type="InterPro" id="IPR019734">
    <property type="entry name" value="TPR_rpt"/>
</dbReference>
<protein>
    <submittedName>
        <fullName evidence="2">Anaphase-promoting complex, cyclosome, subunit 3</fullName>
    </submittedName>
</protein>
<accession>A0A1E3GRE5</accession>
<dbReference type="EMBL" id="MCRI01000016">
    <property type="protein sequence ID" value="ODN66613.1"/>
    <property type="molecule type" value="Genomic_DNA"/>
</dbReference>
<dbReference type="Pfam" id="PF13432">
    <property type="entry name" value="TPR_16"/>
    <property type="match status" value="2"/>
</dbReference>